<sequence>MKKTWLWSISSAILLLSACSSNTATEEKKEKVATNANTEEVQKIVVGTGTQFPNICFLDEDGNLTGYDIEMVKAIDEKLPEYEFEFQTMDFPNLLVSLETDKIDFVAHQMEVTEEREEKYLFNKEPYNVFPLKVTVHQDNDEIQSIDDLKGKKVGATPTSSSAVLLEKYNSEHDLGAEIVYSQSSVDSNQQLKTGRIDAIVSTPFAVDFVNEQSDAQQKVVGEALSSSKVFFLFNKDETALADRIDEALVELKEEGVVSELSLKWLGADYSVDF</sequence>
<evidence type="ECO:0000256" key="3">
    <source>
        <dbReference type="ARBA" id="ARBA00023288"/>
    </source>
</evidence>
<keyword evidence="1 4" id="KW-0732">Signal</keyword>
<feature type="signal peptide" evidence="4">
    <location>
        <begin position="1"/>
        <end position="24"/>
    </location>
</feature>
<organism evidence="6 7">
    <name type="scientific">Lysinibacillus composti</name>
    <dbReference type="NCBI Taxonomy" id="720633"/>
    <lineage>
        <taxon>Bacteria</taxon>
        <taxon>Bacillati</taxon>
        <taxon>Bacillota</taxon>
        <taxon>Bacilli</taxon>
        <taxon>Bacillales</taxon>
        <taxon>Bacillaceae</taxon>
        <taxon>Lysinibacillus</taxon>
    </lineage>
</organism>
<evidence type="ECO:0000313" key="7">
    <source>
        <dbReference type="Proteomes" id="UP000274033"/>
    </source>
</evidence>
<dbReference type="OrthoDB" id="8613538at2"/>
<dbReference type="AlphaFoldDB" id="A0A3N9UTL4"/>
<dbReference type="EMBL" id="RRCT01000005">
    <property type="protein sequence ID" value="RQW75226.1"/>
    <property type="molecule type" value="Genomic_DNA"/>
</dbReference>
<dbReference type="Gene3D" id="3.40.190.10">
    <property type="entry name" value="Periplasmic binding protein-like II"/>
    <property type="match status" value="2"/>
</dbReference>
<accession>A0A3N9UTL4</accession>
<dbReference type="Pfam" id="PF00497">
    <property type="entry name" value="SBP_bac_3"/>
    <property type="match status" value="1"/>
</dbReference>
<feature type="chain" id="PRO_5038880886" evidence="4">
    <location>
        <begin position="25"/>
        <end position="274"/>
    </location>
</feature>
<protein>
    <submittedName>
        <fullName evidence="6">Amino acid ABC transporter substrate-binding protein</fullName>
    </submittedName>
</protein>
<proteinExistence type="predicted"/>
<keyword evidence="7" id="KW-1185">Reference proteome</keyword>
<dbReference type="PANTHER" id="PTHR35936">
    <property type="entry name" value="MEMBRANE-BOUND LYTIC MUREIN TRANSGLYCOSYLASE F"/>
    <property type="match status" value="1"/>
</dbReference>
<feature type="domain" description="Solute-binding protein family 3/N-terminal" evidence="5">
    <location>
        <begin position="43"/>
        <end position="269"/>
    </location>
</feature>
<dbReference type="SMART" id="SM00062">
    <property type="entry name" value="PBPb"/>
    <property type="match status" value="1"/>
</dbReference>
<dbReference type="PANTHER" id="PTHR35936:SF18">
    <property type="entry name" value="L-CYSTINE-BINDING PROTEIN TCYJ"/>
    <property type="match status" value="1"/>
</dbReference>
<dbReference type="InterPro" id="IPR001638">
    <property type="entry name" value="Solute-binding_3/MltF_N"/>
</dbReference>
<keyword evidence="2" id="KW-0564">Palmitate</keyword>
<keyword evidence="3" id="KW-0449">Lipoprotein</keyword>
<dbReference type="Proteomes" id="UP000274033">
    <property type="component" value="Unassembled WGS sequence"/>
</dbReference>
<evidence type="ECO:0000256" key="1">
    <source>
        <dbReference type="ARBA" id="ARBA00022729"/>
    </source>
</evidence>
<evidence type="ECO:0000259" key="5">
    <source>
        <dbReference type="SMART" id="SM00062"/>
    </source>
</evidence>
<gene>
    <name evidence="6" type="ORF">EBB45_07655</name>
</gene>
<evidence type="ECO:0000256" key="4">
    <source>
        <dbReference type="SAM" id="SignalP"/>
    </source>
</evidence>
<reference evidence="6 7" key="1">
    <citation type="journal article" date="2013" name="J. Microbiol.">
        <title>Lysinibacillus chungkukjangi sp. nov., isolated from Chungkukjang, Korean fermented soybean food.</title>
        <authorList>
            <person name="Kim S.J."/>
            <person name="Jang Y.H."/>
            <person name="Hamada M."/>
            <person name="Ahn J.H."/>
            <person name="Weon H.Y."/>
            <person name="Suzuki K."/>
            <person name="Whang K.S."/>
            <person name="Kwon S.W."/>
        </authorList>
    </citation>
    <scope>NUCLEOTIDE SEQUENCE [LARGE SCALE GENOMIC DNA]</scope>
    <source>
        <strain evidence="6 7">MCCC 1A12701</strain>
    </source>
</reference>
<name>A0A3N9UTL4_9BACI</name>
<comment type="caution">
    <text evidence="6">The sequence shown here is derived from an EMBL/GenBank/DDBJ whole genome shotgun (WGS) entry which is preliminary data.</text>
</comment>
<dbReference type="PROSITE" id="PS51257">
    <property type="entry name" value="PROKAR_LIPOPROTEIN"/>
    <property type="match status" value="1"/>
</dbReference>
<evidence type="ECO:0000313" key="6">
    <source>
        <dbReference type="EMBL" id="RQW75226.1"/>
    </source>
</evidence>
<dbReference type="SUPFAM" id="SSF53850">
    <property type="entry name" value="Periplasmic binding protein-like II"/>
    <property type="match status" value="1"/>
</dbReference>
<evidence type="ECO:0000256" key="2">
    <source>
        <dbReference type="ARBA" id="ARBA00023139"/>
    </source>
</evidence>
<dbReference type="RefSeq" id="WP_124763883.1">
    <property type="nucleotide sequence ID" value="NZ_JAFBDY010000004.1"/>
</dbReference>